<feature type="compositionally biased region" description="Polar residues" evidence="1">
    <location>
        <begin position="229"/>
        <end position="241"/>
    </location>
</feature>
<protein>
    <submittedName>
        <fullName evidence="2">Uncharacterized protein</fullName>
    </submittedName>
</protein>
<proteinExistence type="predicted"/>
<feature type="compositionally biased region" description="Polar residues" evidence="1">
    <location>
        <begin position="352"/>
        <end position="361"/>
    </location>
</feature>
<feature type="region of interest" description="Disordered" evidence="1">
    <location>
        <begin position="531"/>
        <end position="551"/>
    </location>
</feature>
<feature type="region of interest" description="Disordered" evidence="1">
    <location>
        <begin position="281"/>
        <end position="303"/>
    </location>
</feature>
<dbReference type="EMBL" id="ML992663">
    <property type="protein sequence ID" value="KAF2216799.1"/>
    <property type="molecule type" value="Genomic_DNA"/>
</dbReference>
<feature type="compositionally biased region" description="Low complexity" evidence="1">
    <location>
        <begin position="284"/>
        <end position="300"/>
    </location>
</feature>
<feature type="region of interest" description="Disordered" evidence="1">
    <location>
        <begin position="228"/>
        <end position="247"/>
    </location>
</feature>
<reference evidence="2" key="1">
    <citation type="journal article" date="2020" name="Stud. Mycol.">
        <title>101 Dothideomycetes genomes: a test case for predicting lifestyles and emergence of pathogens.</title>
        <authorList>
            <person name="Haridas S."/>
            <person name="Albert R."/>
            <person name="Binder M."/>
            <person name="Bloem J."/>
            <person name="Labutti K."/>
            <person name="Salamov A."/>
            <person name="Andreopoulos B."/>
            <person name="Baker S."/>
            <person name="Barry K."/>
            <person name="Bills G."/>
            <person name="Bluhm B."/>
            <person name="Cannon C."/>
            <person name="Castanera R."/>
            <person name="Culley D."/>
            <person name="Daum C."/>
            <person name="Ezra D."/>
            <person name="Gonzalez J."/>
            <person name="Henrissat B."/>
            <person name="Kuo A."/>
            <person name="Liang C."/>
            <person name="Lipzen A."/>
            <person name="Lutzoni F."/>
            <person name="Magnuson J."/>
            <person name="Mondo S."/>
            <person name="Nolan M."/>
            <person name="Ohm R."/>
            <person name="Pangilinan J."/>
            <person name="Park H.-J."/>
            <person name="Ramirez L."/>
            <person name="Alfaro M."/>
            <person name="Sun H."/>
            <person name="Tritt A."/>
            <person name="Yoshinaga Y."/>
            <person name="Zwiers L.-H."/>
            <person name="Turgeon B."/>
            <person name="Goodwin S."/>
            <person name="Spatafora J."/>
            <person name="Crous P."/>
            <person name="Grigoriev I."/>
        </authorList>
    </citation>
    <scope>NUCLEOTIDE SEQUENCE</scope>
    <source>
        <strain evidence="2">SCOH1-5</strain>
    </source>
</reference>
<organism evidence="2 3">
    <name type="scientific">Cercospora zeae-maydis SCOH1-5</name>
    <dbReference type="NCBI Taxonomy" id="717836"/>
    <lineage>
        <taxon>Eukaryota</taxon>
        <taxon>Fungi</taxon>
        <taxon>Dikarya</taxon>
        <taxon>Ascomycota</taxon>
        <taxon>Pezizomycotina</taxon>
        <taxon>Dothideomycetes</taxon>
        <taxon>Dothideomycetidae</taxon>
        <taxon>Mycosphaerellales</taxon>
        <taxon>Mycosphaerellaceae</taxon>
        <taxon>Cercospora</taxon>
    </lineage>
</organism>
<accession>A0A6A6FTV2</accession>
<evidence type="ECO:0000313" key="2">
    <source>
        <dbReference type="EMBL" id="KAF2216799.1"/>
    </source>
</evidence>
<dbReference type="Proteomes" id="UP000799539">
    <property type="component" value="Unassembled WGS sequence"/>
</dbReference>
<evidence type="ECO:0000256" key="1">
    <source>
        <dbReference type="SAM" id="MobiDB-lite"/>
    </source>
</evidence>
<dbReference type="AlphaFoldDB" id="A0A6A6FTV2"/>
<feature type="region of interest" description="Disordered" evidence="1">
    <location>
        <begin position="337"/>
        <end position="362"/>
    </location>
</feature>
<evidence type="ECO:0000313" key="3">
    <source>
        <dbReference type="Proteomes" id="UP000799539"/>
    </source>
</evidence>
<sequence>MVRLSSSSSFRFRPGSSAATTASSTYAASENLPGHAHGLLLLPLPPKPPSASSLAIAYKPALRAVLPQIRCHGPDSTLDIALPMDQSSDAYLQLCAPTRADQFDSVASLVTGVYDLVKNTCIENGMQDYGAKAIDVRVLLIRYDPDAKPASYFDPPRPEGHFDVVMDLPSLVKTQRHWTQLFVANAEPAAQMFKQFRTIATASLPSSITRAQILCTNPVIVPGGLVINRPSTSGGRQLQKQEASESDRPYHRILALGNFNKFDGTAKALITMAAFLLGDEDGDSPSASQASSPASSPSDSLHPFAMWDDKKSAIGSITSRPRSPRPRRAKQVRQLVLRADPSLSPPSPPLSATSNMMTSSKFLRPRSRKRIGGRNPTTKESIARAGAEFWYDRVLSFLEAIGNCDHTPESEHVPTWGNTFPPSPLAAVERAPSPLGLVHARKDGSHYLESFARTNSIVTKNGRRREVKLEVVDEVSSGAFGSAEKSQCGGAEGEGVVRFGVGCDGKVGGRGRSDSAVAGFVKGFSCLWGAKGKEDRPRAGDGQGEIVLTRS</sequence>
<gene>
    <name evidence="2" type="ORF">CERZMDRAFT_80833</name>
</gene>
<name>A0A6A6FTV2_9PEZI</name>
<dbReference type="OrthoDB" id="3644876at2759"/>
<keyword evidence="3" id="KW-1185">Reference proteome</keyword>